<evidence type="ECO:0000313" key="4">
    <source>
        <dbReference type="Proteomes" id="UP000704762"/>
    </source>
</evidence>
<dbReference type="SUPFAM" id="SSF103473">
    <property type="entry name" value="MFS general substrate transporter"/>
    <property type="match status" value="1"/>
</dbReference>
<feature type="compositionally biased region" description="Basic and acidic residues" evidence="1">
    <location>
        <begin position="112"/>
        <end position="123"/>
    </location>
</feature>
<organism evidence="3 4">
    <name type="scientific">Microlunatus panaciterrae</name>
    <dbReference type="NCBI Taxonomy" id="400768"/>
    <lineage>
        <taxon>Bacteria</taxon>
        <taxon>Bacillati</taxon>
        <taxon>Actinomycetota</taxon>
        <taxon>Actinomycetes</taxon>
        <taxon>Propionibacteriales</taxon>
        <taxon>Propionibacteriaceae</taxon>
        <taxon>Microlunatus</taxon>
    </lineage>
</organism>
<dbReference type="InterPro" id="IPR036259">
    <property type="entry name" value="MFS_trans_sf"/>
</dbReference>
<comment type="caution">
    <text evidence="3">The sequence shown here is derived from an EMBL/GenBank/DDBJ whole genome shotgun (WGS) entry which is preliminary data.</text>
</comment>
<evidence type="ECO:0000256" key="1">
    <source>
        <dbReference type="SAM" id="MobiDB-lite"/>
    </source>
</evidence>
<dbReference type="Proteomes" id="UP000704762">
    <property type="component" value="Unassembled WGS sequence"/>
</dbReference>
<dbReference type="EMBL" id="JAFBCF010000001">
    <property type="protein sequence ID" value="MBM7797650.1"/>
    <property type="molecule type" value="Genomic_DNA"/>
</dbReference>
<protein>
    <submittedName>
        <fullName evidence="3">Membrane protein YqjE</fullName>
    </submittedName>
</protein>
<keyword evidence="2" id="KW-1133">Transmembrane helix</keyword>
<name>A0ABS2RF78_9ACTN</name>
<dbReference type="RefSeq" id="WP_204916303.1">
    <property type="nucleotide sequence ID" value="NZ_BAAAQP010000011.1"/>
</dbReference>
<keyword evidence="2" id="KW-0812">Transmembrane</keyword>
<proteinExistence type="predicted"/>
<keyword evidence="2" id="KW-0472">Membrane</keyword>
<dbReference type="InterPro" id="IPR009937">
    <property type="entry name" value="Phage_holin_3_6"/>
</dbReference>
<reference evidence="3 4" key="1">
    <citation type="submission" date="2021-01" db="EMBL/GenBank/DDBJ databases">
        <title>Sequencing the genomes of 1000 actinobacteria strains.</title>
        <authorList>
            <person name="Klenk H.-P."/>
        </authorList>
    </citation>
    <scope>NUCLEOTIDE SEQUENCE [LARGE SCALE GENOMIC DNA]</scope>
    <source>
        <strain evidence="3 4">DSM 18662</strain>
    </source>
</reference>
<accession>A0ABS2RF78</accession>
<evidence type="ECO:0000256" key="2">
    <source>
        <dbReference type="SAM" id="Phobius"/>
    </source>
</evidence>
<feature type="transmembrane region" description="Helical" evidence="2">
    <location>
        <begin position="77"/>
        <end position="98"/>
    </location>
</feature>
<feature type="transmembrane region" description="Helical" evidence="2">
    <location>
        <begin position="46"/>
        <end position="71"/>
    </location>
</feature>
<sequence length="132" mass="13866">MADNTTASVSELVTQLSEHTSRLVRDEMRLARAELRETGKHAGKGLGLFSGAGLFAFFGVATLVTAAVLALSLVLPGWAAALIVTAVLFLVAGAAALAGKKEVQEAQPIPEHTVDNVRRDVQEIKSSGKRSN</sequence>
<feature type="region of interest" description="Disordered" evidence="1">
    <location>
        <begin position="108"/>
        <end position="132"/>
    </location>
</feature>
<evidence type="ECO:0000313" key="3">
    <source>
        <dbReference type="EMBL" id="MBM7797650.1"/>
    </source>
</evidence>
<gene>
    <name evidence="3" type="ORF">JOE57_000571</name>
</gene>
<dbReference type="Pfam" id="PF07332">
    <property type="entry name" value="Phage_holin_3_6"/>
    <property type="match status" value="1"/>
</dbReference>
<keyword evidence="4" id="KW-1185">Reference proteome</keyword>